<reference evidence="1" key="1">
    <citation type="submission" date="2020-06" db="EMBL/GenBank/DDBJ databases">
        <authorList>
            <person name="Li T."/>
            <person name="Hu X."/>
            <person name="Zhang T."/>
            <person name="Song X."/>
            <person name="Zhang H."/>
            <person name="Dai N."/>
            <person name="Sheng W."/>
            <person name="Hou X."/>
            <person name="Wei L."/>
        </authorList>
    </citation>
    <scope>NUCLEOTIDE SEQUENCE</scope>
    <source>
        <strain evidence="1">3651</strain>
        <tissue evidence="1">Leaf</tissue>
    </source>
</reference>
<name>A0AAE2CTX7_9LAMI</name>
<gene>
    <name evidence="1" type="ORF">Salat_0597100</name>
</gene>
<evidence type="ECO:0008006" key="3">
    <source>
        <dbReference type="Google" id="ProtNLM"/>
    </source>
</evidence>
<dbReference type="Proteomes" id="UP001293254">
    <property type="component" value="Unassembled WGS sequence"/>
</dbReference>
<evidence type="ECO:0000313" key="1">
    <source>
        <dbReference type="EMBL" id="KAK4434343.1"/>
    </source>
</evidence>
<dbReference type="AlphaFoldDB" id="A0AAE2CTX7"/>
<keyword evidence="2" id="KW-1185">Reference proteome</keyword>
<proteinExistence type="predicted"/>
<sequence length="129" mass="14950">MGFHATFVAWIGERITTALFSILINGQPHGSFQGPIAPYLFVLLWKDMPFSKSRLYSTQDLSTIGVEEVMEMFAEVSGLHTNPKKSELFLSKVVPHRPRRWVQQWELIFHPSWFIILETDGAFKAHYLR</sequence>
<protein>
    <recommendedName>
        <fullName evidence="3">Reverse transcriptase domain-containing protein</fullName>
    </recommendedName>
</protein>
<organism evidence="1 2">
    <name type="scientific">Sesamum alatum</name>
    <dbReference type="NCBI Taxonomy" id="300844"/>
    <lineage>
        <taxon>Eukaryota</taxon>
        <taxon>Viridiplantae</taxon>
        <taxon>Streptophyta</taxon>
        <taxon>Embryophyta</taxon>
        <taxon>Tracheophyta</taxon>
        <taxon>Spermatophyta</taxon>
        <taxon>Magnoliopsida</taxon>
        <taxon>eudicotyledons</taxon>
        <taxon>Gunneridae</taxon>
        <taxon>Pentapetalae</taxon>
        <taxon>asterids</taxon>
        <taxon>lamiids</taxon>
        <taxon>Lamiales</taxon>
        <taxon>Pedaliaceae</taxon>
        <taxon>Sesamum</taxon>
    </lineage>
</organism>
<accession>A0AAE2CTX7</accession>
<evidence type="ECO:0000313" key="2">
    <source>
        <dbReference type="Proteomes" id="UP001293254"/>
    </source>
</evidence>
<reference evidence="1" key="2">
    <citation type="journal article" date="2024" name="Plant">
        <title>Genomic evolution and insights into agronomic trait innovations of Sesamum species.</title>
        <authorList>
            <person name="Miao H."/>
            <person name="Wang L."/>
            <person name="Qu L."/>
            <person name="Liu H."/>
            <person name="Sun Y."/>
            <person name="Le M."/>
            <person name="Wang Q."/>
            <person name="Wei S."/>
            <person name="Zheng Y."/>
            <person name="Lin W."/>
            <person name="Duan Y."/>
            <person name="Cao H."/>
            <person name="Xiong S."/>
            <person name="Wang X."/>
            <person name="Wei L."/>
            <person name="Li C."/>
            <person name="Ma Q."/>
            <person name="Ju M."/>
            <person name="Zhao R."/>
            <person name="Li G."/>
            <person name="Mu C."/>
            <person name="Tian Q."/>
            <person name="Mei H."/>
            <person name="Zhang T."/>
            <person name="Gao T."/>
            <person name="Zhang H."/>
        </authorList>
    </citation>
    <scope>NUCLEOTIDE SEQUENCE</scope>
    <source>
        <strain evidence="1">3651</strain>
    </source>
</reference>
<comment type="caution">
    <text evidence="1">The sequence shown here is derived from an EMBL/GenBank/DDBJ whole genome shotgun (WGS) entry which is preliminary data.</text>
</comment>
<dbReference type="EMBL" id="JACGWO010000002">
    <property type="protein sequence ID" value="KAK4434343.1"/>
    <property type="molecule type" value="Genomic_DNA"/>
</dbReference>